<evidence type="ECO:0000256" key="11">
    <source>
        <dbReference type="ARBA" id="ARBA00023180"/>
    </source>
</evidence>
<dbReference type="GO" id="GO:0005112">
    <property type="term" value="F:Notch binding"/>
    <property type="evidence" value="ECO:0007669"/>
    <property type="project" value="TreeGrafter"/>
</dbReference>
<dbReference type="SUPFAM" id="SSF53448">
    <property type="entry name" value="Nucleotide-diphospho-sugar transferases"/>
    <property type="match status" value="1"/>
</dbReference>
<dbReference type="EMBL" id="LR899009">
    <property type="protein sequence ID" value="CAD7077584.1"/>
    <property type="molecule type" value="Genomic_DNA"/>
</dbReference>
<evidence type="ECO:0000256" key="9">
    <source>
        <dbReference type="ARBA" id="ARBA00023136"/>
    </source>
</evidence>
<dbReference type="Gene3D" id="2.80.10.50">
    <property type="match status" value="1"/>
</dbReference>
<dbReference type="CDD" id="cd23440">
    <property type="entry name" value="beta-trefoil_Ricin_GALNT11"/>
    <property type="match status" value="1"/>
</dbReference>
<dbReference type="InParanoid" id="A0A7R8UCT8"/>
<dbReference type="InterPro" id="IPR001173">
    <property type="entry name" value="Glyco_trans_2-like"/>
</dbReference>
<evidence type="ECO:0000256" key="12">
    <source>
        <dbReference type="ARBA" id="ARBA00023211"/>
    </source>
</evidence>
<accession>A0A7R8UCT8</accession>
<dbReference type="FunCoup" id="A0A7R8UCT8">
    <property type="interactions" value="306"/>
</dbReference>
<evidence type="ECO:0000313" key="15">
    <source>
        <dbReference type="EMBL" id="CAD7077584.1"/>
    </source>
</evidence>
<evidence type="ECO:0000259" key="14">
    <source>
        <dbReference type="SMART" id="SM00458"/>
    </source>
</evidence>
<gene>
    <name evidence="15" type="ORF">HERILL_LOCUS919</name>
</gene>
<dbReference type="GO" id="GO:0006493">
    <property type="term" value="P:protein O-linked glycosylation"/>
    <property type="evidence" value="ECO:0007669"/>
    <property type="project" value="UniProtKB-ARBA"/>
</dbReference>
<dbReference type="InterPro" id="IPR000772">
    <property type="entry name" value="Ricin_B_lectin"/>
</dbReference>
<dbReference type="AlphaFoldDB" id="A0A7R8UCT8"/>
<evidence type="ECO:0000256" key="2">
    <source>
        <dbReference type="ARBA" id="ARBA00004323"/>
    </source>
</evidence>
<dbReference type="Pfam" id="PF00652">
    <property type="entry name" value="Ricin_B_lectin"/>
    <property type="match status" value="1"/>
</dbReference>
<name>A0A7R8UCT8_HERIL</name>
<dbReference type="GO" id="GO:0000139">
    <property type="term" value="C:Golgi membrane"/>
    <property type="evidence" value="ECO:0007669"/>
    <property type="project" value="UniProtKB-SubCell"/>
</dbReference>
<dbReference type="OMA" id="PVFQPWH"/>
<evidence type="ECO:0000256" key="1">
    <source>
        <dbReference type="ARBA" id="ARBA00001936"/>
    </source>
</evidence>
<keyword evidence="16" id="KW-1185">Reference proteome</keyword>
<comment type="pathway">
    <text evidence="13">Protein modification; protein glycosylation.</text>
</comment>
<evidence type="ECO:0000256" key="4">
    <source>
        <dbReference type="ARBA" id="ARBA00022692"/>
    </source>
</evidence>
<evidence type="ECO:0000256" key="13">
    <source>
        <dbReference type="RuleBase" id="RU361242"/>
    </source>
</evidence>
<dbReference type="PANTHER" id="PTHR11675">
    <property type="entry name" value="N-ACETYLGALACTOSAMINYLTRANSFERASE"/>
    <property type="match status" value="1"/>
</dbReference>
<keyword evidence="11" id="KW-0325">Glycoprotein</keyword>
<comment type="cofactor">
    <cofactor evidence="1 13">
        <name>Mn(2+)</name>
        <dbReference type="ChEBI" id="CHEBI:29035"/>
    </cofactor>
</comment>
<dbReference type="PANTHER" id="PTHR11675:SF63">
    <property type="entry name" value="POLYPEPTIDE N-ACETYLGALACTOSAMINYLTRANSFERASE"/>
    <property type="match status" value="1"/>
</dbReference>
<dbReference type="Pfam" id="PF00535">
    <property type="entry name" value="Glycos_transf_2"/>
    <property type="match status" value="1"/>
</dbReference>
<keyword evidence="12 13" id="KW-0464">Manganese</keyword>
<evidence type="ECO:0000256" key="8">
    <source>
        <dbReference type="ARBA" id="ARBA00023034"/>
    </source>
</evidence>
<dbReference type="Gene3D" id="3.90.550.10">
    <property type="entry name" value="Spore Coat Polysaccharide Biosynthesis Protein SpsA, Chain A"/>
    <property type="match status" value="1"/>
</dbReference>
<keyword evidence="6" id="KW-0735">Signal-anchor</keyword>
<keyword evidence="10 13" id="KW-1015">Disulfide bond</keyword>
<evidence type="ECO:0000256" key="7">
    <source>
        <dbReference type="ARBA" id="ARBA00022989"/>
    </source>
</evidence>
<comment type="similarity">
    <text evidence="3 13">Belongs to the glycosyltransferase 2 family. GalNAc-T subfamily.</text>
</comment>
<keyword evidence="4 13" id="KW-0812">Transmembrane</keyword>
<keyword evidence="9 13" id="KW-0472">Membrane</keyword>
<dbReference type="UniPathway" id="UPA00378"/>
<dbReference type="OrthoDB" id="9982049at2759"/>
<evidence type="ECO:0000256" key="6">
    <source>
        <dbReference type="ARBA" id="ARBA00022968"/>
    </source>
</evidence>
<comment type="subcellular location">
    <subcellularLocation>
        <location evidence="2 13">Golgi apparatus membrane</location>
        <topology evidence="2 13">Single-pass type II membrane protein</topology>
    </subcellularLocation>
</comment>
<dbReference type="InterPro" id="IPR029044">
    <property type="entry name" value="Nucleotide-diphossugar_trans"/>
</dbReference>
<organism evidence="15 16">
    <name type="scientific">Hermetia illucens</name>
    <name type="common">Black soldier fly</name>
    <dbReference type="NCBI Taxonomy" id="343691"/>
    <lineage>
        <taxon>Eukaryota</taxon>
        <taxon>Metazoa</taxon>
        <taxon>Ecdysozoa</taxon>
        <taxon>Arthropoda</taxon>
        <taxon>Hexapoda</taxon>
        <taxon>Insecta</taxon>
        <taxon>Pterygota</taxon>
        <taxon>Neoptera</taxon>
        <taxon>Endopterygota</taxon>
        <taxon>Diptera</taxon>
        <taxon>Brachycera</taxon>
        <taxon>Stratiomyomorpha</taxon>
        <taxon>Stratiomyidae</taxon>
        <taxon>Hermetiinae</taxon>
        <taxon>Hermetia</taxon>
    </lineage>
</organism>
<dbReference type="CDD" id="cd02510">
    <property type="entry name" value="pp-GalNAc-T"/>
    <property type="match status" value="1"/>
</dbReference>
<dbReference type="GO" id="GO:0004653">
    <property type="term" value="F:polypeptide N-acetylgalactosaminyltransferase activity"/>
    <property type="evidence" value="ECO:0007669"/>
    <property type="project" value="TreeGrafter"/>
</dbReference>
<evidence type="ECO:0000256" key="3">
    <source>
        <dbReference type="ARBA" id="ARBA00005680"/>
    </source>
</evidence>
<dbReference type="GO" id="GO:0008593">
    <property type="term" value="P:regulation of Notch signaling pathway"/>
    <property type="evidence" value="ECO:0007669"/>
    <property type="project" value="TreeGrafter"/>
</dbReference>
<feature type="transmembrane region" description="Helical" evidence="13">
    <location>
        <begin position="9"/>
        <end position="28"/>
    </location>
</feature>
<dbReference type="FunFam" id="3.90.550.10:FF:000053">
    <property type="entry name" value="Polypeptide N-acetylgalactosaminyltransferase"/>
    <property type="match status" value="1"/>
</dbReference>
<evidence type="ECO:0000256" key="5">
    <source>
        <dbReference type="ARBA" id="ARBA00022734"/>
    </source>
</evidence>
<sequence>MKLIMNKAFCWGVLIASVTWIITIVLYTKISSLSTIFSASGSTDRSHSATTNARAEKIADDMHLNPVFPTIQSEFGLIRNAEDQYIRDTGYKQHAFNALVSNNIGLFRKLPDTRHKVCSKQEYPDLSATVSIIMCFYNEHQMTLLRSINSVLKRTSPNSLQEIILVDDFSEYDDLIEGLDQEIKKFDVEGKVRLIRNQKREGLIRSRVIGARDAKGDVLVFLDSHIEVNTDWLRPLLKMVHNENSTLAVPVIDIINADTFAYKNSPLVRGGFNWGLHFKWDNLPEGTITDEASFAGPFISPTMAGGLFAVNRNYFKGIGEYDMGMDIWGGENLEMSFRVWQCGGAIKIVPCSRIGHVFRKRRPYNSPDGSDTMLRNSMRLATVWMDEYKDIYMKHQKVNADFDFGDVTERKELREKLKCHPFSWYLKHVYPELEVPGETNNGTSKKLLPLFQPWNLRKRKYINNYQIRLSNTTLCIAVQGAKSKGQWKRGSTLLLKPCQKDKSQLWYETDKAELVVDKLYCMEAKQATGLSYPIIGKCHEMLGDQEWRHTKKSESPIYNTATGMCLRANNPIVGASVFLDLCSKAIHNSWDFM</sequence>
<reference evidence="15 16" key="1">
    <citation type="submission" date="2020-11" db="EMBL/GenBank/DDBJ databases">
        <authorList>
            <person name="Wallbank WR R."/>
            <person name="Pardo Diaz C."/>
            <person name="Kozak K."/>
            <person name="Martin S."/>
            <person name="Jiggins C."/>
            <person name="Moest M."/>
            <person name="Warren A I."/>
            <person name="Generalovic N T."/>
            <person name="Byers J.R.P. K."/>
            <person name="Montejo-Kovacevich G."/>
            <person name="Yen C E."/>
        </authorList>
    </citation>
    <scope>NUCLEOTIDE SEQUENCE [LARGE SCALE GENOMIC DNA]</scope>
</reference>
<proteinExistence type="inferred from homology"/>
<keyword evidence="13" id="KW-0328">Glycosyltransferase</keyword>
<feature type="domain" description="Ricin B lectin" evidence="14">
    <location>
        <begin position="463"/>
        <end position="593"/>
    </location>
</feature>
<keyword evidence="5 13" id="KW-0430">Lectin</keyword>
<dbReference type="SMART" id="SM00458">
    <property type="entry name" value="RICIN"/>
    <property type="match status" value="1"/>
</dbReference>
<protein>
    <recommendedName>
        <fullName evidence="13">Polypeptide N-acetylgalactosaminyltransferase</fullName>
        <ecNumber evidence="13">2.4.1.-</ecNumber>
    </recommendedName>
    <alternativeName>
        <fullName evidence="13">Protein-UDP acetylgalactosaminyltransferase</fullName>
    </alternativeName>
</protein>
<dbReference type="Proteomes" id="UP000594454">
    <property type="component" value="Chromosome 1"/>
</dbReference>
<keyword evidence="13" id="KW-0808">Transferase</keyword>
<dbReference type="InterPro" id="IPR035992">
    <property type="entry name" value="Ricin_B-like_lectins"/>
</dbReference>
<keyword evidence="8 13" id="KW-0333">Golgi apparatus</keyword>
<keyword evidence="7 13" id="KW-1133">Transmembrane helix</keyword>
<dbReference type="EC" id="2.4.1.-" evidence="13"/>
<dbReference type="GO" id="GO:0030246">
    <property type="term" value="F:carbohydrate binding"/>
    <property type="evidence" value="ECO:0007669"/>
    <property type="project" value="UniProtKB-KW"/>
</dbReference>
<evidence type="ECO:0000313" key="16">
    <source>
        <dbReference type="Proteomes" id="UP000594454"/>
    </source>
</evidence>
<evidence type="ECO:0000256" key="10">
    <source>
        <dbReference type="ARBA" id="ARBA00023157"/>
    </source>
</evidence>
<dbReference type="InterPro" id="IPR045885">
    <property type="entry name" value="GalNAc-T"/>
</dbReference>
<dbReference type="PROSITE" id="PS50231">
    <property type="entry name" value="RICIN_B_LECTIN"/>
    <property type="match status" value="1"/>
</dbReference>
<dbReference type="SUPFAM" id="SSF50370">
    <property type="entry name" value="Ricin B-like lectins"/>
    <property type="match status" value="1"/>
</dbReference>